<dbReference type="Pfam" id="PF06736">
    <property type="entry name" value="TMEM175"/>
    <property type="match status" value="1"/>
</dbReference>
<keyword evidence="10 13" id="KW-0472">Membrane</keyword>
<evidence type="ECO:0000256" key="9">
    <source>
        <dbReference type="ARBA" id="ARBA00023065"/>
    </source>
</evidence>
<evidence type="ECO:0000256" key="3">
    <source>
        <dbReference type="ARBA" id="ARBA00022448"/>
    </source>
</evidence>
<evidence type="ECO:0000256" key="12">
    <source>
        <dbReference type="ARBA" id="ARBA00034430"/>
    </source>
</evidence>
<organism evidence="14 15">
    <name type="scientific">Lacisediminihabitans changchengi</name>
    <dbReference type="NCBI Taxonomy" id="2787634"/>
    <lineage>
        <taxon>Bacteria</taxon>
        <taxon>Bacillati</taxon>
        <taxon>Actinomycetota</taxon>
        <taxon>Actinomycetes</taxon>
        <taxon>Micrococcales</taxon>
        <taxon>Microbacteriaceae</taxon>
        <taxon>Lacisediminihabitans</taxon>
    </lineage>
</organism>
<keyword evidence="7" id="KW-0630">Potassium</keyword>
<keyword evidence="3" id="KW-0813">Transport</keyword>
<evidence type="ECO:0000256" key="11">
    <source>
        <dbReference type="ARBA" id="ARBA00023303"/>
    </source>
</evidence>
<accession>A0A934W472</accession>
<evidence type="ECO:0000256" key="6">
    <source>
        <dbReference type="ARBA" id="ARBA00022826"/>
    </source>
</evidence>
<keyword evidence="4" id="KW-0633">Potassium transport</keyword>
<dbReference type="PANTHER" id="PTHR31462:SF5">
    <property type="entry name" value="ENDOSOMAL_LYSOSOMAL PROTON CHANNEL TMEM175"/>
    <property type="match status" value="1"/>
</dbReference>
<dbReference type="PANTHER" id="PTHR31462">
    <property type="entry name" value="ENDOSOMAL/LYSOSOMAL POTASSIUM CHANNEL TMEM175"/>
    <property type="match status" value="1"/>
</dbReference>
<keyword evidence="15" id="KW-1185">Reference proteome</keyword>
<dbReference type="Proteomes" id="UP000636458">
    <property type="component" value="Unassembled WGS sequence"/>
</dbReference>
<evidence type="ECO:0000256" key="7">
    <source>
        <dbReference type="ARBA" id="ARBA00022958"/>
    </source>
</evidence>
<comment type="catalytic activity">
    <reaction evidence="12">
        <text>K(+)(in) = K(+)(out)</text>
        <dbReference type="Rhea" id="RHEA:29463"/>
        <dbReference type="ChEBI" id="CHEBI:29103"/>
    </reaction>
</comment>
<dbReference type="GO" id="GO:0016020">
    <property type="term" value="C:membrane"/>
    <property type="evidence" value="ECO:0007669"/>
    <property type="project" value="UniProtKB-SubCell"/>
</dbReference>
<dbReference type="GO" id="GO:0005267">
    <property type="term" value="F:potassium channel activity"/>
    <property type="evidence" value="ECO:0007669"/>
    <property type="project" value="UniProtKB-KW"/>
</dbReference>
<dbReference type="EMBL" id="JAEPES010000002">
    <property type="protein sequence ID" value="MBK4347205.1"/>
    <property type="molecule type" value="Genomic_DNA"/>
</dbReference>
<comment type="similarity">
    <text evidence="2">Belongs to the TMEM175 family.</text>
</comment>
<keyword evidence="9" id="KW-0406">Ion transport</keyword>
<feature type="transmembrane region" description="Helical" evidence="13">
    <location>
        <begin position="21"/>
        <end position="46"/>
    </location>
</feature>
<sequence length="219" mass="25069">MGEKNKEYDRFLRNGTNTDRLQFFSDAVFAIAMTLLVIDIAVPTISKSVSDAQLDGALWRALGEEWDQFLAYGISFWVIAVNWAGHHRKFRLIGSYDQRLITANLALLFFIAFVPFPTSLISEYAGAMPAIVLYATVVSVISGLQWYLWFYAHRAGFLAPEVTEGMYRYVSRNYISVPLVFLLSIPVGYLFGGVWAMFFWILNWPASILLGNWEPKRRR</sequence>
<evidence type="ECO:0000256" key="8">
    <source>
        <dbReference type="ARBA" id="ARBA00022989"/>
    </source>
</evidence>
<evidence type="ECO:0000256" key="4">
    <source>
        <dbReference type="ARBA" id="ARBA00022538"/>
    </source>
</evidence>
<keyword evidence="6" id="KW-0631">Potassium channel</keyword>
<keyword evidence="5 13" id="KW-0812">Transmembrane</keyword>
<proteinExistence type="inferred from homology"/>
<evidence type="ECO:0000256" key="1">
    <source>
        <dbReference type="ARBA" id="ARBA00004141"/>
    </source>
</evidence>
<evidence type="ECO:0000313" key="15">
    <source>
        <dbReference type="Proteomes" id="UP000636458"/>
    </source>
</evidence>
<feature type="transmembrane region" description="Helical" evidence="13">
    <location>
        <begin position="173"/>
        <end position="191"/>
    </location>
</feature>
<keyword evidence="8 13" id="KW-1133">Transmembrane helix</keyword>
<evidence type="ECO:0000313" key="14">
    <source>
        <dbReference type="EMBL" id="MBK4347205.1"/>
    </source>
</evidence>
<dbReference type="InterPro" id="IPR010617">
    <property type="entry name" value="TMEM175-like"/>
</dbReference>
<evidence type="ECO:0000256" key="13">
    <source>
        <dbReference type="SAM" id="Phobius"/>
    </source>
</evidence>
<evidence type="ECO:0000256" key="5">
    <source>
        <dbReference type="ARBA" id="ARBA00022692"/>
    </source>
</evidence>
<protein>
    <submittedName>
        <fullName evidence="14">DUF1211 domain-containing protein</fullName>
    </submittedName>
</protein>
<evidence type="ECO:0000256" key="2">
    <source>
        <dbReference type="ARBA" id="ARBA00006920"/>
    </source>
</evidence>
<feature type="transmembrane region" description="Helical" evidence="13">
    <location>
        <begin position="105"/>
        <end position="125"/>
    </location>
</feature>
<keyword evidence="11" id="KW-0407">Ion channel</keyword>
<dbReference type="RefSeq" id="WP_200555570.1">
    <property type="nucleotide sequence ID" value="NZ_JAEPES010000002.1"/>
</dbReference>
<evidence type="ECO:0000256" key="10">
    <source>
        <dbReference type="ARBA" id="ARBA00023136"/>
    </source>
</evidence>
<dbReference type="AlphaFoldDB" id="A0A934W472"/>
<feature type="transmembrane region" description="Helical" evidence="13">
    <location>
        <begin position="66"/>
        <end position="84"/>
    </location>
</feature>
<gene>
    <name evidence="14" type="ORF">IV501_06120</name>
</gene>
<feature type="transmembrane region" description="Helical" evidence="13">
    <location>
        <begin position="131"/>
        <end position="152"/>
    </location>
</feature>
<dbReference type="GO" id="GO:0015252">
    <property type="term" value="F:proton channel activity"/>
    <property type="evidence" value="ECO:0007669"/>
    <property type="project" value="InterPro"/>
</dbReference>
<comment type="caution">
    <text evidence="14">The sequence shown here is derived from an EMBL/GenBank/DDBJ whole genome shotgun (WGS) entry which is preliminary data.</text>
</comment>
<comment type="subcellular location">
    <subcellularLocation>
        <location evidence="1">Membrane</location>
        <topology evidence="1">Multi-pass membrane protein</topology>
    </subcellularLocation>
</comment>
<name>A0A934W472_9MICO</name>
<reference evidence="14" key="1">
    <citation type="submission" date="2021-01" db="EMBL/GenBank/DDBJ databases">
        <title>Lacisediminihabitans sp. nov. strain G11-30, isolated from Antarctic Soil.</title>
        <authorList>
            <person name="Li J."/>
        </authorList>
    </citation>
    <scope>NUCLEOTIDE SEQUENCE</scope>
    <source>
        <strain evidence="14">G11-30</strain>
    </source>
</reference>